<comment type="caution">
    <text evidence="1">The sequence shown here is derived from an EMBL/GenBank/DDBJ whole genome shotgun (WGS) entry which is preliminary data.</text>
</comment>
<name>A0A923MEL6_9BURK</name>
<keyword evidence="2" id="KW-1185">Reference proteome</keyword>
<dbReference type="RefSeq" id="WP_187085504.1">
    <property type="nucleotide sequence ID" value="NZ_JACORU010000020.1"/>
</dbReference>
<gene>
    <name evidence="1" type="ORF">H8R02_29380</name>
</gene>
<sequence>MFFFVGATAPGIDPTKTYSNHSPKFMVDEDALLLGLRALTHVTCDYLEANG</sequence>
<dbReference type="Proteomes" id="UP000596827">
    <property type="component" value="Unassembled WGS sequence"/>
</dbReference>
<proteinExistence type="predicted"/>
<evidence type="ECO:0000313" key="2">
    <source>
        <dbReference type="Proteomes" id="UP000596827"/>
    </source>
</evidence>
<reference evidence="1" key="1">
    <citation type="submission" date="2020-08" db="EMBL/GenBank/DDBJ databases">
        <title>Ramlibacter sp. GTP1 16S ribosomal RNA gene genome sequencing and assembly.</title>
        <authorList>
            <person name="Kang M."/>
        </authorList>
    </citation>
    <scope>NUCLEOTIDE SEQUENCE</scope>
    <source>
        <strain evidence="1">GTP1</strain>
    </source>
</reference>
<dbReference type="Gene3D" id="3.40.630.10">
    <property type="entry name" value="Zn peptidases"/>
    <property type="match status" value="1"/>
</dbReference>
<dbReference type="AlphaFoldDB" id="A0A923MEL6"/>
<dbReference type="SUPFAM" id="SSF53187">
    <property type="entry name" value="Zn-dependent exopeptidases"/>
    <property type="match status" value="1"/>
</dbReference>
<organism evidence="1 2">
    <name type="scientific">Ramlibacter albus</name>
    <dbReference type="NCBI Taxonomy" id="2079448"/>
    <lineage>
        <taxon>Bacteria</taxon>
        <taxon>Pseudomonadati</taxon>
        <taxon>Pseudomonadota</taxon>
        <taxon>Betaproteobacteria</taxon>
        <taxon>Burkholderiales</taxon>
        <taxon>Comamonadaceae</taxon>
        <taxon>Ramlibacter</taxon>
    </lineage>
</organism>
<accession>A0A923MEL6</accession>
<dbReference type="EMBL" id="JACORU010000020">
    <property type="protein sequence ID" value="MBC5768610.1"/>
    <property type="molecule type" value="Genomic_DNA"/>
</dbReference>
<evidence type="ECO:0000313" key="1">
    <source>
        <dbReference type="EMBL" id="MBC5768610.1"/>
    </source>
</evidence>
<protein>
    <submittedName>
        <fullName evidence="1">Uncharacterized protein</fullName>
    </submittedName>
</protein>